<name>A0A806KBH1_9BACT</name>
<organism evidence="1">
    <name type="scientific">uncultured bacterium contig00003</name>
    <dbReference type="NCBI Taxonomy" id="1181495"/>
    <lineage>
        <taxon>Bacteria</taxon>
        <taxon>environmental samples</taxon>
    </lineage>
</organism>
<evidence type="ECO:0000313" key="1">
    <source>
        <dbReference type="EMBL" id="AGS51936.1"/>
    </source>
</evidence>
<protein>
    <submittedName>
        <fullName evidence="1">Uncharacterized protein</fullName>
    </submittedName>
</protein>
<sequence>MQKQLAAPVVVLLLICGLFITCVSMQISEEVLENQYKDVISALKTGLAAE</sequence>
<dbReference type="EMBL" id="JQ844178">
    <property type="protein sequence ID" value="AGS51936.1"/>
    <property type="molecule type" value="Genomic_DNA"/>
</dbReference>
<accession>A0A806KBH1</accession>
<dbReference type="AlphaFoldDB" id="A0A806KBH1"/>
<reference evidence="1" key="1">
    <citation type="submission" date="2012-03" db="EMBL/GenBank/DDBJ databases">
        <title>Functional metagenomics reveals considerable lignocellulase gene clusters in the gut microbiome of a wood-feeding higher termite.</title>
        <authorList>
            <person name="Liu N."/>
        </authorList>
    </citation>
    <scope>NUCLEOTIDE SEQUENCE</scope>
</reference>
<proteinExistence type="predicted"/>